<evidence type="ECO:0000256" key="1">
    <source>
        <dbReference type="SAM" id="MobiDB-lite"/>
    </source>
</evidence>
<evidence type="ECO:0000313" key="3">
    <source>
        <dbReference type="Proteomes" id="UP000603227"/>
    </source>
</evidence>
<protein>
    <submittedName>
        <fullName evidence="2">Uncharacterized protein</fullName>
    </submittedName>
</protein>
<evidence type="ECO:0000313" key="2">
    <source>
        <dbReference type="EMBL" id="GHE30535.1"/>
    </source>
</evidence>
<dbReference type="AlphaFoldDB" id="A0A918Z073"/>
<reference evidence="2" key="1">
    <citation type="journal article" date="2014" name="Int. J. Syst. Evol. Microbiol.">
        <title>Complete genome sequence of Corynebacterium casei LMG S-19264T (=DSM 44701T), isolated from a smear-ripened cheese.</title>
        <authorList>
            <consortium name="US DOE Joint Genome Institute (JGI-PGF)"/>
            <person name="Walter F."/>
            <person name="Albersmeier A."/>
            <person name="Kalinowski J."/>
            <person name="Ruckert C."/>
        </authorList>
    </citation>
    <scope>NUCLEOTIDE SEQUENCE</scope>
    <source>
        <strain evidence="2">CGMCC 4.7403</strain>
    </source>
</reference>
<dbReference type="Proteomes" id="UP000603227">
    <property type="component" value="Unassembled WGS sequence"/>
</dbReference>
<proteinExistence type="predicted"/>
<feature type="compositionally biased region" description="Polar residues" evidence="1">
    <location>
        <begin position="60"/>
        <end position="71"/>
    </location>
</feature>
<reference evidence="2" key="2">
    <citation type="submission" date="2020-09" db="EMBL/GenBank/DDBJ databases">
        <authorList>
            <person name="Sun Q."/>
            <person name="Zhou Y."/>
        </authorList>
    </citation>
    <scope>NUCLEOTIDE SEQUENCE</scope>
    <source>
        <strain evidence="2">CGMCC 4.7403</strain>
    </source>
</reference>
<accession>A0A918Z073</accession>
<keyword evidence="3" id="KW-1185">Reference proteome</keyword>
<feature type="region of interest" description="Disordered" evidence="1">
    <location>
        <begin position="58"/>
        <end position="83"/>
    </location>
</feature>
<name>A0A918Z073_9ACTN</name>
<sequence length="83" mass="8939">MLIGKGSHAATLSRAPKGARVCVDLRPRRVGAINHKQPAADHEESELRRPQTAQRLYYDSRSTGTFSTGSPLTPAEPPAGTPF</sequence>
<feature type="compositionally biased region" description="Pro residues" evidence="1">
    <location>
        <begin position="74"/>
        <end position="83"/>
    </location>
</feature>
<organism evidence="2 3">
    <name type="scientific">Streptomyces capitiformicae</name>
    <dbReference type="NCBI Taxonomy" id="2014920"/>
    <lineage>
        <taxon>Bacteria</taxon>
        <taxon>Bacillati</taxon>
        <taxon>Actinomycetota</taxon>
        <taxon>Actinomycetes</taxon>
        <taxon>Kitasatosporales</taxon>
        <taxon>Streptomycetaceae</taxon>
        <taxon>Streptomyces</taxon>
    </lineage>
</organism>
<gene>
    <name evidence="2" type="ORF">GCM10017771_46760</name>
</gene>
<comment type="caution">
    <text evidence="2">The sequence shown here is derived from an EMBL/GenBank/DDBJ whole genome shotgun (WGS) entry which is preliminary data.</text>
</comment>
<dbReference type="EMBL" id="BNAT01000016">
    <property type="protein sequence ID" value="GHE30535.1"/>
    <property type="molecule type" value="Genomic_DNA"/>
</dbReference>